<keyword evidence="8 9" id="KW-1015">Disulfide bond</keyword>
<keyword evidence="9" id="KW-0999">Mitochondrion inner membrane</keyword>
<keyword evidence="9" id="KW-0143">Chaperone</keyword>
<dbReference type="KEGG" id="sre:PTSG_09342"/>
<dbReference type="EMBL" id="GL832982">
    <property type="protein sequence ID" value="EGD78278.1"/>
    <property type="molecule type" value="Genomic_DNA"/>
</dbReference>
<evidence type="ECO:0000313" key="12">
    <source>
        <dbReference type="Proteomes" id="UP000007799"/>
    </source>
</evidence>
<evidence type="ECO:0000256" key="7">
    <source>
        <dbReference type="ARBA" id="ARBA00023128"/>
    </source>
</evidence>
<dbReference type="PANTHER" id="PTHR11038:SF16">
    <property type="entry name" value="MITOCHONDRIAL IMPORT INNER MEMBRANE TRANSLOCASE SUBUNIT TIM10"/>
    <property type="match status" value="1"/>
</dbReference>
<reference evidence="11" key="1">
    <citation type="submission" date="2009-08" db="EMBL/GenBank/DDBJ databases">
        <title>Annotation of Salpingoeca rosetta.</title>
        <authorList>
            <consortium name="The Broad Institute Genome Sequencing Platform"/>
            <person name="Russ C."/>
            <person name="Cuomo C."/>
            <person name="Burger G."/>
            <person name="Gray M.W."/>
            <person name="Holland P.W.H."/>
            <person name="King N."/>
            <person name="Lang F.B.F."/>
            <person name="Roger A.J."/>
            <person name="Ruiz-Trillo I."/>
            <person name="Young S.K."/>
            <person name="Zeng Q."/>
            <person name="Gargeya S."/>
            <person name="Alvarado L."/>
            <person name="Berlin A."/>
            <person name="Chapman S.B."/>
            <person name="Chen Z."/>
            <person name="Freedman E."/>
            <person name="Gellesch M."/>
            <person name="Goldberg J."/>
            <person name="Griggs A."/>
            <person name="Gujja S."/>
            <person name="Heilman E."/>
            <person name="Heiman D."/>
            <person name="Howarth C."/>
            <person name="Mehta T."/>
            <person name="Neiman D."/>
            <person name="Pearson M."/>
            <person name="Roberts A."/>
            <person name="Saif S."/>
            <person name="Shea T."/>
            <person name="Shenoy N."/>
            <person name="Sisk P."/>
            <person name="Stolte C."/>
            <person name="Sykes S."/>
            <person name="White J."/>
            <person name="Yandava C."/>
            <person name="Haas B."/>
            <person name="Nusbaum C."/>
            <person name="Birren B."/>
        </authorList>
    </citation>
    <scope>NUCLEOTIDE SEQUENCE</scope>
    <source>
        <strain evidence="11">ATCC 50818</strain>
    </source>
</reference>
<organism evidence="11 12">
    <name type="scientific">Salpingoeca rosetta (strain ATCC 50818 / BSB-021)</name>
    <dbReference type="NCBI Taxonomy" id="946362"/>
    <lineage>
        <taxon>Eukaryota</taxon>
        <taxon>Choanoflagellata</taxon>
        <taxon>Craspedida</taxon>
        <taxon>Salpingoecidae</taxon>
        <taxon>Salpingoeca</taxon>
    </lineage>
</organism>
<keyword evidence="9" id="KW-0472">Membrane</keyword>
<evidence type="ECO:0000259" key="10">
    <source>
        <dbReference type="Pfam" id="PF02953"/>
    </source>
</evidence>
<dbReference type="InParanoid" id="F2UMC9"/>
<dbReference type="STRING" id="946362.F2UMC9"/>
<name>F2UMC9_SALR5</name>
<sequence>MASQIDTMASEVELEAITDLFQKLIQSCQQKCIAQNYKDDQLTKGELVCIDRCVAKFLEVHDIVGKKMNDANTPQQ</sequence>
<dbReference type="OMA" id="VGENMQK"/>
<proteinExistence type="inferred from homology"/>
<dbReference type="InterPro" id="IPR004217">
    <property type="entry name" value="Tim10-like"/>
</dbReference>
<evidence type="ECO:0000313" key="11">
    <source>
        <dbReference type="EMBL" id="EGD78278.1"/>
    </source>
</evidence>
<dbReference type="Pfam" id="PF02953">
    <property type="entry name" value="zf-Tim10_DDP"/>
    <property type="match status" value="1"/>
</dbReference>
<evidence type="ECO:0000256" key="1">
    <source>
        <dbReference type="ARBA" id="ARBA00006720"/>
    </source>
</evidence>
<comment type="domain">
    <text evidence="9">The twin CX3C motif contains 4 conserved Cys residues that form 2 disulfide bonds in the mitochondrial intermembrane space.</text>
</comment>
<dbReference type="AlphaFoldDB" id="F2UMC9"/>
<evidence type="ECO:0000256" key="4">
    <source>
        <dbReference type="ARBA" id="ARBA00022833"/>
    </source>
</evidence>
<dbReference type="GO" id="GO:0005743">
    <property type="term" value="C:mitochondrial inner membrane"/>
    <property type="evidence" value="ECO:0007669"/>
    <property type="project" value="UniProtKB-SubCell"/>
</dbReference>
<accession>F2UMC9</accession>
<dbReference type="SUPFAM" id="SSF144122">
    <property type="entry name" value="Tim10-like"/>
    <property type="match status" value="1"/>
</dbReference>
<dbReference type="GO" id="GO:0045039">
    <property type="term" value="P:protein insertion into mitochondrial inner membrane"/>
    <property type="evidence" value="ECO:0007669"/>
    <property type="project" value="TreeGrafter"/>
</dbReference>
<dbReference type="PANTHER" id="PTHR11038">
    <property type="entry name" value="MITOCHONDRIAL IMPORT INNER MEMBRANE TRANSLOCASE SUBUNIT TIM10"/>
    <property type="match status" value="1"/>
</dbReference>
<keyword evidence="4" id="KW-0862">Zinc</keyword>
<comment type="similarity">
    <text evidence="1 9">Belongs to the small Tim family.</text>
</comment>
<protein>
    <recommendedName>
        <fullName evidence="9">Mitochondrial import inner membrane translocase subunit</fullName>
    </recommendedName>
</protein>
<dbReference type="eggNOG" id="KOG3480">
    <property type="taxonomic scope" value="Eukaryota"/>
</dbReference>
<dbReference type="GeneID" id="16070151"/>
<feature type="domain" description="Tim10-like" evidence="10">
    <location>
        <begin position="8"/>
        <end position="69"/>
    </location>
</feature>
<comment type="function">
    <text evidence="9">Mitochondrial intermembrane chaperone that participates in the import and insertion of some multi-pass transmembrane proteins into the mitochondrial inner membrane. Also required for the transfer of beta-barrel precursors from the TOM complex to the sorting and assembly machinery (SAM complex) of the outer membrane. Acts as a chaperone-like protein that protects the hydrophobic precursors from aggregation and guide them through the mitochondrial intermembrane space.</text>
</comment>
<comment type="subunit">
    <text evidence="9">Heterohexamer.</text>
</comment>
<evidence type="ECO:0000256" key="6">
    <source>
        <dbReference type="ARBA" id="ARBA00023010"/>
    </source>
</evidence>
<keyword evidence="7 9" id="KW-0496">Mitochondrion</keyword>
<evidence type="ECO:0000256" key="9">
    <source>
        <dbReference type="RuleBase" id="RU367043"/>
    </source>
</evidence>
<keyword evidence="12" id="KW-1185">Reference proteome</keyword>
<gene>
    <name evidence="11" type="ORF">PTSG_09342</name>
</gene>
<keyword evidence="2 9" id="KW-0813">Transport</keyword>
<evidence type="ECO:0000256" key="3">
    <source>
        <dbReference type="ARBA" id="ARBA00022723"/>
    </source>
</evidence>
<dbReference type="InterPro" id="IPR035427">
    <property type="entry name" value="Tim10-like_dom_sf"/>
</dbReference>
<evidence type="ECO:0000256" key="5">
    <source>
        <dbReference type="ARBA" id="ARBA00022927"/>
    </source>
</evidence>
<dbReference type="Proteomes" id="UP000007799">
    <property type="component" value="Unassembled WGS sequence"/>
</dbReference>
<comment type="subcellular location">
    <subcellularLocation>
        <location evidence="9">Mitochondrion inner membrane</location>
        <topology evidence="9">Peripheral membrane protein</topology>
        <orientation evidence="9">Intermembrane side</orientation>
    </subcellularLocation>
</comment>
<evidence type="ECO:0000256" key="8">
    <source>
        <dbReference type="ARBA" id="ARBA00023157"/>
    </source>
</evidence>
<keyword evidence="5 9" id="KW-0653">Protein transport</keyword>
<dbReference type="GO" id="GO:0046872">
    <property type="term" value="F:metal ion binding"/>
    <property type="evidence" value="ECO:0007669"/>
    <property type="project" value="UniProtKB-KW"/>
</dbReference>
<keyword evidence="3" id="KW-0479">Metal-binding</keyword>
<dbReference type="GO" id="GO:0015031">
    <property type="term" value="P:protein transport"/>
    <property type="evidence" value="ECO:0007669"/>
    <property type="project" value="UniProtKB-KW"/>
</dbReference>
<keyword evidence="6 9" id="KW-0811">Translocation</keyword>
<dbReference type="RefSeq" id="XP_004989601.1">
    <property type="nucleotide sequence ID" value="XM_004989544.1"/>
</dbReference>
<dbReference type="OrthoDB" id="274922at2759"/>
<evidence type="ECO:0000256" key="2">
    <source>
        <dbReference type="ARBA" id="ARBA00022448"/>
    </source>
</evidence>
<dbReference type="Gene3D" id="1.10.287.810">
    <property type="entry name" value="Mitochondrial import inner membrane translocase subunit tim13 like domains"/>
    <property type="match status" value="1"/>
</dbReference>
<dbReference type="FunCoup" id="F2UMC9">
    <property type="interactions" value="1094"/>
</dbReference>